<sequence length="303" mass="32574">MTTTAKYVGLGLMGEDRFITTPDGRKIRAMIHGNGPTLVVLDAGLGANGFYWSKTYKLLAEKLPNVCIVAYDRAGMGASDPDPRPRTLAHMADDLDTIIDSFVPRQVFLIGHSWGGTLAQFAAARRRAAGRTITGVMLVDSSTRTNQYSSLKVRTSVALAPPILRLLGRTRLAKLAMFKLGAGLPRPLRNAAIAGSASRTATEAAAAEAELFLSEIDWLSKQPLRLDGVDVCVISGMKGSKIIAKIRRELIAAHQKIAAAGRWVPATKSAHNIPLSEPELIAEQIMNMVDRARVAAAQEPVLV</sequence>
<dbReference type="InterPro" id="IPR000073">
    <property type="entry name" value="AB_hydrolase_1"/>
</dbReference>
<feature type="domain" description="AB hydrolase-1" evidence="3">
    <location>
        <begin position="39"/>
        <end position="283"/>
    </location>
</feature>
<keyword evidence="2 4" id="KW-0378">Hydrolase</keyword>
<gene>
    <name evidence="4" type="ORF">CORMATOL_00167</name>
</gene>
<evidence type="ECO:0000259" key="3">
    <source>
        <dbReference type="Pfam" id="PF12697"/>
    </source>
</evidence>
<dbReference type="RefSeq" id="WP_005519323.1">
    <property type="nucleotide sequence ID" value="NZ_EQ973328.1"/>
</dbReference>
<dbReference type="InterPro" id="IPR029058">
    <property type="entry name" value="AB_hydrolase_fold"/>
</dbReference>
<dbReference type="GO" id="GO:0004177">
    <property type="term" value="F:aminopeptidase activity"/>
    <property type="evidence" value="ECO:0007669"/>
    <property type="project" value="UniProtKB-EC"/>
</dbReference>
<dbReference type="GO" id="GO:0006508">
    <property type="term" value="P:proteolysis"/>
    <property type="evidence" value="ECO:0007669"/>
    <property type="project" value="InterPro"/>
</dbReference>
<dbReference type="PANTHER" id="PTHR43689">
    <property type="entry name" value="HYDROLASE"/>
    <property type="match status" value="1"/>
</dbReference>
<protein>
    <submittedName>
        <fullName evidence="4">Hydrolase, alpha/beta domain protein</fullName>
    </submittedName>
</protein>
<evidence type="ECO:0000313" key="5">
    <source>
        <dbReference type="Proteomes" id="UP000006247"/>
    </source>
</evidence>
<dbReference type="PANTHER" id="PTHR43689:SF8">
    <property type="entry name" value="ALPHA_BETA-HYDROLASES SUPERFAMILY PROTEIN"/>
    <property type="match status" value="1"/>
</dbReference>
<reference evidence="4 5" key="1">
    <citation type="submission" date="2009-01" db="EMBL/GenBank/DDBJ databases">
        <authorList>
            <person name="Fulton L."/>
            <person name="Clifton S."/>
            <person name="Chinwalla A.T."/>
            <person name="Mitreva M."/>
            <person name="Sodergren E."/>
            <person name="Weinstock G."/>
            <person name="Clifton S."/>
            <person name="Dooling D.J."/>
            <person name="Fulton B."/>
            <person name="Minx P."/>
            <person name="Pepin K.H."/>
            <person name="Johnson M."/>
            <person name="Bhonagiri V."/>
            <person name="Nash W.E."/>
            <person name="Mardis E.R."/>
            <person name="Wilson R.K."/>
        </authorList>
    </citation>
    <scope>NUCLEOTIDE SEQUENCE [LARGE SCALE GENOMIC DNA]</scope>
    <source>
        <strain evidence="4 5">ATCC 33806</strain>
    </source>
</reference>
<name>C0DZM3_9CORY</name>
<dbReference type="HOGENOM" id="CLU_020336_9_0_11"/>
<dbReference type="Pfam" id="PF12697">
    <property type="entry name" value="Abhydrolase_6"/>
    <property type="match status" value="1"/>
</dbReference>
<evidence type="ECO:0000256" key="1">
    <source>
        <dbReference type="ARBA" id="ARBA00010088"/>
    </source>
</evidence>
<comment type="similarity">
    <text evidence="1">Belongs to the peptidase S33 family.</text>
</comment>
<dbReference type="Proteomes" id="UP000006247">
    <property type="component" value="Unassembled WGS sequence"/>
</dbReference>
<dbReference type="PRINTS" id="PR00793">
    <property type="entry name" value="PROAMNOPTASE"/>
</dbReference>
<evidence type="ECO:0000313" key="4">
    <source>
        <dbReference type="EMBL" id="EEG28340.1"/>
    </source>
</evidence>
<proteinExistence type="inferred from homology"/>
<organism evidence="4 5">
    <name type="scientific">Corynebacterium matruchotii ATCC 33806</name>
    <dbReference type="NCBI Taxonomy" id="566549"/>
    <lineage>
        <taxon>Bacteria</taxon>
        <taxon>Bacillati</taxon>
        <taxon>Actinomycetota</taxon>
        <taxon>Actinomycetes</taxon>
        <taxon>Mycobacteriales</taxon>
        <taxon>Corynebacteriaceae</taxon>
        <taxon>Corynebacterium</taxon>
    </lineage>
</organism>
<dbReference type="ESTHER" id="9cory-c0dzm3">
    <property type="family name" value="Proline_iminopeptidase"/>
</dbReference>
<dbReference type="EMBL" id="ACEB01000002">
    <property type="protein sequence ID" value="EEG28340.1"/>
    <property type="molecule type" value="Genomic_DNA"/>
</dbReference>
<accession>C0DZM3</accession>
<dbReference type="Gene3D" id="3.40.50.1820">
    <property type="entry name" value="alpha/beta hydrolase"/>
    <property type="match status" value="1"/>
</dbReference>
<evidence type="ECO:0000256" key="2">
    <source>
        <dbReference type="ARBA" id="ARBA00022801"/>
    </source>
</evidence>
<comment type="caution">
    <text evidence="4">The sequence shown here is derived from an EMBL/GenBank/DDBJ whole genome shotgun (WGS) entry which is preliminary data.</text>
</comment>
<dbReference type="AlphaFoldDB" id="C0DZM3"/>
<dbReference type="InterPro" id="IPR002410">
    <property type="entry name" value="Peptidase_S33"/>
</dbReference>
<dbReference type="SUPFAM" id="SSF53474">
    <property type="entry name" value="alpha/beta-Hydrolases"/>
    <property type="match status" value="1"/>
</dbReference>